<name>A0A399EDZ6_9DEIN</name>
<feature type="region of interest" description="Disordered" evidence="1">
    <location>
        <begin position="51"/>
        <end position="70"/>
    </location>
</feature>
<dbReference type="InterPro" id="IPR011110">
    <property type="entry name" value="Reg_prop"/>
</dbReference>
<keyword evidence="4" id="KW-1185">Reference proteome</keyword>
<feature type="region of interest" description="Disordered" evidence="1">
    <location>
        <begin position="77"/>
        <end position="96"/>
    </location>
</feature>
<evidence type="ECO:0000256" key="1">
    <source>
        <dbReference type="SAM" id="MobiDB-lite"/>
    </source>
</evidence>
<protein>
    <submittedName>
        <fullName evidence="3">Two component regulator propeller</fullName>
    </submittedName>
</protein>
<keyword evidence="2" id="KW-0732">Signal</keyword>
<dbReference type="SUPFAM" id="SSF63829">
    <property type="entry name" value="Calcium-dependent phosphotriesterase"/>
    <property type="match status" value="1"/>
</dbReference>
<dbReference type="OrthoDB" id="33896at2"/>
<comment type="caution">
    <text evidence="3">The sequence shown here is derived from an EMBL/GenBank/DDBJ whole genome shotgun (WGS) entry which is preliminary data.</text>
</comment>
<feature type="signal peptide" evidence="2">
    <location>
        <begin position="1"/>
        <end position="27"/>
    </location>
</feature>
<dbReference type="Gene3D" id="2.120.10.30">
    <property type="entry name" value="TolB, C-terminal domain"/>
    <property type="match status" value="1"/>
</dbReference>
<proteinExistence type="predicted"/>
<reference evidence="3 4" key="1">
    <citation type="submission" date="2018-08" db="EMBL/GenBank/DDBJ databases">
        <title>Meiothermus luteus KCTC 52599 genome sequencing project.</title>
        <authorList>
            <person name="Da Costa M.S."/>
            <person name="Albuquerque L."/>
            <person name="Raposo P."/>
            <person name="Froufe H.J.C."/>
            <person name="Barroso C.S."/>
            <person name="Egas C."/>
        </authorList>
    </citation>
    <scope>NUCLEOTIDE SEQUENCE [LARGE SCALE GENOMIC DNA]</scope>
    <source>
        <strain evidence="3 4">KCTC 52599</strain>
    </source>
</reference>
<accession>A0A399EDZ6</accession>
<evidence type="ECO:0000313" key="4">
    <source>
        <dbReference type="Proteomes" id="UP000265800"/>
    </source>
</evidence>
<feature type="compositionally biased region" description="Polar residues" evidence="1">
    <location>
        <begin position="57"/>
        <end position="66"/>
    </location>
</feature>
<dbReference type="Pfam" id="PF07494">
    <property type="entry name" value="Reg_prop"/>
    <property type="match status" value="1"/>
</dbReference>
<gene>
    <name evidence="3" type="ORF">Mlute_02703</name>
</gene>
<dbReference type="InterPro" id="IPR011042">
    <property type="entry name" value="6-blade_b-propeller_TolB-like"/>
</dbReference>
<dbReference type="AlphaFoldDB" id="A0A399EDZ6"/>
<evidence type="ECO:0000313" key="3">
    <source>
        <dbReference type="EMBL" id="RIH81763.1"/>
    </source>
</evidence>
<evidence type="ECO:0000256" key="2">
    <source>
        <dbReference type="SAM" id="SignalP"/>
    </source>
</evidence>
<dbReference type="PROSITE" id="PS51257">
    <property type="entry name" value="PROKAR_LIPOPROTEIN"/>
    <property type="match status" value="1"/>
</dbReference>
<dbReference type="RefSeq" id="WP_119361194.1">
    <property type="nucleotide sequence ID" value="NZ_QWKZ01000140.1"/>
</dbReference>
<feature type="chain" id="PRO_5017479250" evidence="2">
    <location>
        <begin position="28"/>
        <end position="475"/>
    </location>
</feature>
<sequence length="475" mass="49334">MEKLRWTLLLLLLGLLLTACPSARTQAQGQLQVIITGLPSGVEADVRVEGPGGYSRRLSQSTNPPLSLSPGDYTVSAEDVPGAGKTYTPTLQPGGGKTATVSVPVNGTAQIQVVYAEASSPPPSAQVNPEKTFSLPLGVGGLAFLSSPGDGRGRLYGTGRAQNPTDPSARFYLTPTDLAGPGGSVPQGQRADEDGLYNLAFDEQGNLYEMKRGPVPPDYAPDYVRRYGRSTAVGNAYSPVALVIPNAAFSFGQVQDYNLYRPADLALDDQGNLWVLDPESRARSNADGIPSTPGRLVCYARIDQEAAMPTPGNLTTPGRVYYGDAVEGARALAFDAQGNLWLAGGQGASARLVRIEASALSCPSPNPNTGNPNNAELSLGAQGVSQLTGSPLVHPVDLAVHGDHLYVAQSDGAGLNNLLRIPTSATSLGGLSPTSIAGLEGQITSLAVDAEGRVWVGTAGAPDPSPGRIYRVQLP</sequence>
<organism evidence="3 4">
    <name type="scientific">Meiothermus luteus</name>
    <dbReference type="NCBI Taxonomy" id="2026184"/>
    <lineage>
        <taxon>Bacteria</taxon>
        <taxon>Thermotogati</taxon>
        <taxon>Deinococcota</taxon>
        <taxon>Deinococci</taxon>
        <taxon>Thermales</taxon>
        <taxon>Thermaceae</taxon>
        <taxon>Meiothermus</taxon>
    </lineage>
</organism>
<dbReference type="Proteomes" id="UP000265800">
    <property type="component" value="Unassembled WGS sequence"/>
</dbReference>
<dbReference type="EMBL" id="QWKZ01000140">
    <property type="protein sequence ID" value="RIH81763.1"/>
    <property type="molecule type" value="Genomic_DNA"/>
</dbReference>